<feature type="signal peptide" evidence="2">
    <location>
        <begin position="1"/>
        <end position="23"/>
    </location>
</feature>
<dbReference type="InterPro" id="IPR015915">
    <property type="entry name" value="Kelch-typ_b-propeller"/>
</dbReference>
<dbReference type="InterPro" id="IPR051677">
    <property type="entry name" value="AfsR-DnrI-RedD_regulator"/>
</dbReference>
<dbReference type="GO" id="GO:0003677">
    <property type="term" value="F:DNA binding"/>
    <property type="evidence" value="ECO:0007669"/>
    <property type="project" value="TreeGrafter"/>
</dbReference>
<keyword evidence="1" id="KW-1133">Transmembrane helix</keyword>
<evidence type="ECO:0000256" key="2">
    <source>
        <dbReference type="SAM" id="SignalP"/>
    </source>
</evidence>
<dbReference type="Proteomes" id="UP000607559">
    <property type="component" value="Unassembled WGS sequence"/>
</dbReference>
<dbReference type="GO" id="GO:0006355">
    <property type="term" value="P:regulation of DNA-templated transcription"/>
    <property type="evidence" value="ECO:0007669"/>
    <property type="project" value="TreeGrafter"/>
</dbReference>
<keyword evidence="1" id="KW-0472">Membrane</keyword>
<dbReference type="PANTHER" id="PTHR35807:SF1">
    <property type="entry name" value="TRANSCRIPTIONAL REGULATOR REDD"/>
    <property type="match status" value="1"/>
</dbReference>
<evidence type="ECO:0000313" key="4">
    <source>
        <dbReference type="Proteomes" id="UP000607559"/>
    </source>
</evidence>
<proteinExistence type="predicted"/>
<name>A0A8J2U791_9BACT</name>
<keyword evidence="4" id="KW-1185">Reference proteome</keyword>
<feature type="transmembrane region" description="Helical" evidence="1">
    <location>
        <begin position="555"/>
        <end position="575"/>
    </location>
</feature>
<dbReference type="PANTHER" id="PTHR35807">
    <property type="entry name" value="TRANSCRIPTIONAL REGULATOR REDD-RELATED"/>
    <property type="match status" value="1"/>
</dbReference>
<dbReference type="Gene3D" id="2.120.10.80">
    <property type="entry name" value="Kelch-type beta propeller"/>
    <property type="match status" value="1"/>
</dbReference>
<keyword evidence="2" id="KW-0732">Signal</keyword>
<sequence length="832" mass="95085">MLVTVPKTILPFILCLPILTANAQGLQFKSEDSLLTQRTSYRVFPSAAPVFQDHFFIRFDLSLWDNANLGYVFNLADKDLSYSLSYLYNNGQGNLNFNIDRKSNKLSIPLPASLLKKRNWFTVTLDLDLKGDKAVIRIDNLLYRVDSLGFKPGMAANLVFGKNQYYTEVPNMAIRNLEVGDGHQHYFFPLNEWSGNSVHDSNGEVTGFVENPLWLINESYFWKPVYVQSDTAVAGLNFNPLGEKLFIFTRDSLITYDPAGKRAKAAAYVNKLPVAMVLGKSIFNTRENKCYIYELFDIPKGAPTIAALHMDSAHLKWDVVGRDALPYQLHHHNIFYDWRHDRFYLFGGYGHYSYHNGFLSYNDSIDKWERVTFTGDTITPRFFAATGPSDKADELLLFGGYGNESGNQVVGGKQYYDLYRINLRDHSVKKCWQIVPAGEVFVPANNLILSKDKRYFYALCYPHELAKTELKLYKFSLRDGSYEVVSAPISMASMRIETDVNLFYSQKTDEFFCTVQEFTDRHHSVIKVYSLTSPPVSAAVYFASLQPRKKPGVALLFWLLPVLIGVAGAIWFFFVRKRKQPESAPEEEQEAAPVSFAGENRNAVYLLGEFLVFDRKGSDITHLFSPKIKQLFVLILLNSVDGKGIGSRKISARLWPEKDPAKTKNIKGVTFNHLRNIISDIDGIELIFLNDSYSFAFGESFFCDYRLLSTLILGEGTILNHLPLMARGPLLEDMPDSLLDDFKSAYEDRLTTILLPELKRAYESQHLKEALEIAKLILGMDPFNEEVLKYQLKCFRRLKGIEYSRRAYDRFSQDYERSLGVAYHVSFDKIVH</sequence>
<dbReference type="RefSeq" id="WP_188927828.1">
    <property type="nucleotide sequence ID" value="NZ_BMJC01000001.1"/>
</dbReference>
<keyword evidence="1" id="KW-0812">Transmembrane</keyword>
<comment type="caution">
    <text evidence="3">The sequence shown here is derived from an EMBL/GenBank/DDBJ whole genome shotgun (WGS) entry which is preliminary data.</text>
</comment>
<dbReference type="EMBL" id="BMJC01000001">
    <property type="protein sequence ID" value="GGA83384.1"/>
    <property type="molecule type" value="Genomic_DNA"/>
</dbReference>
<dbReference type="SUPFAM" id="SSF117281">
    <property type="entry name" value="Kelch motif"/>
    <property type="match status" value="1"/>
</dbReference>
<reference evidence="3" key="1">
    <citation type="journal article" date="2014" name="Int. J. Syst. Evol. Microbiol.">
        <title>Complete genome sequence of Corynebacterium casei LMG S-19264T (=DSM 44701T), isolated from a smear-ripened cheese.</title>
        <authorList>
            <consortium name="US DOE Joint Genome Institute (JGI-PGF)"/>
            <person name="Walter F."/>
            <person name="Albersmeier A."/>
            <person name="Kalinowski J."/>
            <person name="Ruckert C."/>
        </authorList>
    </citation>
    <scope>NUCLEOTIDE SEQUENCE</scope>
    <source>
        <strain evidence="3">CGMCC 1.15448</strain>
    </source>
</reference>
<accession>A0A8J2U791</accession>
<evidence type="ECO:0000313" key="3">
    <source>
        <dbReference type="EMBL" id="GGA83384.1"/>
    </source>
</evidence>
<evidence type="ECO:0000256" key="1">
    <source>
        <dbReference type="SAM" id="Phobius"/>
    </source>
</evidence>
<dbReference type="AlphaFoldDB" id="A0A8J2U791"/>
<protein>
    <recommendedName>
        <fullName evidence="5">Galactose oxidase</fullName>
    </recommendedName>
</protein>
<gene>
    <name evidence="3" type="ORF">GCM10011511_03060</name>
</gene>
<organism evidence="3 4">
    <name type="scientific">Puia dinghuensis</name>
    <dbReference type="NCBI Taxonomy" id="1792502"/>
    <lineage>
        <taxon>Bacteria</taxon>
        <taxon>Pseudomonadati</taxon>
        <taxon>Bacteroidota</taxon>
        <taxon>Chitinophagia</taxon>
        <taxon>Chitinophagales</taxon>
        <taxon>Chitinophagaceae</taxon>
        <taxon>Puia</taxon>
    </lineage>
</organism>
<feature type="chain" id="PRO_5035292631" description="Galactose oxidase" evidence="2">
    <location>
        <begin position="24"/>
        <end position="832"/>
    </location>
</feature>
<evidence type="ECO:0008006" key="5">
    <source>
        <dbReference type="Google" id="ProtNLM"/>
    </source>
</evidence>
<reference evidence="3" key="2">
    <citation type="submission" date="2020-09" db="EMBL/GenBank/DDBJ databases">
        <authorList>
            <person name="Sun Q."/>
            <person name="Zhou Y."/>
        </authorList>
    </citation>
    <scope>NUCLEOTIDE SEQUENCE</scope>
    <source>
        <strain evidence="3">CGMCC 1.15448</strain>
    </source>
</reference>